<dbReference type="OrthoDB" id="2081753at2"/>
<evidence type="ECO:0000313" key="3">
    <source>
        <dbReference type="EMBL" id="SMC04217.1"/>
    </source>
</evidence>
<organism evidence="3 4">
    <name type="scientific">Sulfobacillus thermosulfidooxidans (strain DSM 9293 / VKM B-1269 / AT-1)</name>
    <dbReference type="NCBI Taxonomy" id="929705"/>
    <lineage>
        <taxon>Bacteria</taxon>
        <taxon>Bacillati</taxon>
        <taxon>Bacillota</taxon>
        <taxon>Clostridia</taxon>
        <taxon>Eubacteriales</taxon>
        <taxon>Clostridiales Family XVII. Incertae Sedis</taxon>
        <taxon>Sulfobacillus</taxon>
    </lineage>
</organism>
<feature type="signal peptide" evidence="2">
    <location>
        <begin position="1"/>
        <end position="24"/>
    </location>
</feature>
<feature type="region of interest" description="Disordered" evidence="1">
    <location>
        <begin position="22"/>
        <end position="60"/>
    </location>
</feature>
<keyword evidence="2" id="KW-0732">Signal</keyword>
<evidence type="ECO:0000256" key="2">
    <source>
        <dbReference type="SAM" id="SignalP"/>
    </source>
</evidence>
<dbReference type="RefSeq" id="WP_020375544.1">
    <property type="nucleotide sequence ID" value="NZ_FWWY01000001.1"/>
</dbReference>
<dbReference type="EMBL" id="FWWY01000001">
    <property type="protein sequence ID" value="SMC04217.1"/>
    <property type="molecule type" value="Genomic_DNA"/>
</dbReference>
<proteinExistence type="predicted"/>
<reference evidence="4" key="1">
    <citation type="submission" date="2017-04" db="EMBL/GenBank/DDBJ databases">
        <authorList>
            <person name="Varghese N."/>
            <person name="Submissions S."/>
        </authorList>
    </citation>
    <scope>NUCLEOTIDE SEQUENCE [LARGE SCALE GENOMIC DNA]</scope>
    <source>
        <strain evidence="4">DSM 9293</strain>
    </source>
</reference>
<keyword evidence="4" id="KW-1185">Reference proteome</keyword>
<feature type="chain" id="PRO_5010739989" evidence="2">
    <location>
        <begin position="25"/>
        <end position="306"/>
    </location>
</feature>
<dbReference type="PROSITE" id="PS51257">
    <property type="entry name" value="PROKAR_LIPOPROTEIN"/>
    <property type="match status" value="1"/>
</dbReference>
<protein>
    <submittedName>
        <fullName evidence="3">Uncharacterized protein</fullName>
    </submittedName>
</protein>
<feature type="compositionally biased region" description="Low complexity" evidence="1">
    <location>
        <begin position="27"/>
        <end position="58"/>
    </location>
</feature>
<accession>A0A1W1WD57</accession>
<name>A0A1W1WD57_SULTA</name>
<dbReference type="AlphaFoldDB" id="A0A1W1WD57"/>
<gene>
    <name evidence="3" type="ORF">SAMN00768000_1530</name>
</gene>
<dbReference type="Proteomes" id="UP000192660">
    <property type="component" value="Unassembled WGS sequence"/>
</dbReference>
<evidence type="ECO:0000256" key="1">
    <source>
        <dbReference type="SAM" id="MobiDB-lite"/>
    </source>
</evidence>
<sequence length="306" mass="30950">MKRTFVMIAAGLTVALAGCGTSQAAKSTPSSMTKTSPSSSSMSSTSPSSSMSSSGSTTQAVAEIQTNKTAQMVEAGNTATFVLTATTASGKPAKDLPVTFYIGPMVPLSGKGVSTWYTSGTSQAAKYIASYSKTTNSQGQATITLTAQPTKSMEMVGVKIGSFSTFNPTAMKGAGLLDAWWTTSATSPTAPIGDYVEVTPFAKVIKPGQKETLTITAMSPQGPISGAKVDIIPKTPSASSSMGGNSSMGGGMSSSGGITMTTNSQGQVSYTVTAPSTSMASLPVRIVVSNNMERVAGGMNADVVAQ</sequence>
<evidence type="ECO:0000313" key="4">
    <source>
        <dbReference type="Proteomes" id="UP000192660"/>
    </source>
</evidence>